<dbReference type="SUPFAM" id="SSF51161">
    <property type="entry name" value="Trimeric LpxA-like enzymes"/>
    <property type="match status" value="3"/>
</dbReference>
<proteinExistence type="predicted"/>
<dbReference type="Gene3D" id="2.160.10.10">
    <property type="entry name" value="Hexapeptide repeat proteins"/>
    <property type="match status" value="3"/>
</dbReference>
<dbReference type="InterPro" id="IPR000873">
    <property type="entry name" value="AMP-dep_synth/lig_dom"/>
</dbReference>
<organism evidence="6 7">
    <name type="scientific">Citricoccus muralis</name>
    <dbReference type="NCBI Taxonomy" id="169134"/>
    <lineage>
        <taxon>Bacteria</taxon>
        <taxon>Bacillati</taxon>
        <taxon>Actinomycetota</taxon>
        <taxon>Actinomycetes</taxon>
        <taxon>Micrococcales</taxon>
        <taxon>Micrococcaceae</taxon>
        <taxon>Citricoccus</taxon>
    </lineage>
</organism>
<dbReference type="CDD" id="cd05930">
    <property type="entry name" value="A_NRPS"/>
    <property type="match status" value="1"/>
</dbReference>
<keyword evidence="4" id="KW-0812">Transmembrane</keyword>
<dbReference type="PANTHER" id="PTHR45527">
    <property type="entry name" value="NONRIBOSOMAL PEPTIDE SYNTHETASE"/>
    <property type="match status" value="1"/>
</dbReference>
<dbReference type="InterPro" id="IPR036736">
    <property type="entry name" value="ACP-like_sf"/>
</dbReference>
<dbReference type="InterPro" id="IPR009081">
    <property type="entry name" value="PP-bd_ACP"/>
</dbReference>
<dbReference type="InterPro" id="IPR020806">
    <property type="entry name" value="PKS_PP-bd"/>
</dbReference>
<feature type="transmembrane region" description="Helical" evidence="4">
    <location>
        <begin position="618"/>
        <end position="638"/>
    </location>
</feature>
<evidence type="ECO:0000313" key="7">
    <source>
        <dbReference type="Proteomes" id="UP000256727"/>
    </source>
</evidence>
<reference evidence="6 7" key="1">
    <citation type="submission" date="2018-07" db="EMBL/GenBank/DDBJ databases">
        <title>Sequencing the genomes of 1000 actinobacteria strains.</title>
        <authorList>
            <person name="Klenk H.-P."/>
        </authorList>
    </citation>
    <scope>NUCLEOTIDE SEQUENCE [LARGE SCALE GENOMIC DNA]</scope>
    <source>
        <strain evidence="6 7">DSM 14442</strain>
    </source>
</reference>
<dbReference type="PANTHER" id="PTHR45527:SF1">
    <property type="entry name" value="FATTY ACID SYNTHASE"/>
    <property type="match status" value="1"/>
</dbReference>
<dbReference type="PROSITE" id="PS00455">
    <property type="entry name" value="AMP_BINDING"/>
    <property type="match status" value="1"/>
</dbReference>
<feature type="region of interest" description="Disordered" evidence="3">
    <location>
        <begin position="484"/>
        <end position="516"/>
    </location>
</feature>
<sequence length="1386" mass="145519">MSPHVPQLPAAEKAPPVRTLVQLLEATAQQHPEAPALDDGETVLSYAELLDEVKATGRALHGAGLGAGDRIGIRVPSGTVELYVSILATLYIGAAYVPVDADDPDERARLVFSEAKVAAILSGQGRVQTSSKRPKPFPSPRSPGPEDDAWIIFTSGSTGTPKGVAVTHRNAAAFVDAEARIFLQDDPLAPGDRVLAGLSVAFDASCEEMWLAWRHGACLVPAPRSLVRSGMDLGPWLVSRSINVVSTVPTLAALWPPEALENVRLLIFGGEACPPDLAARLAEDDRELWNTYGPTEATVVACAAPMDGQGPVRIGLPLDGWDLAIVDPATGIPVAEGETGELIIGGVGLARYLDPAKDAEKYAPMESLGWDRAYRSGDLVVWDPDGLLFVGRADEQVKLGGRRIELGEIDAALQALPGVAGGAAAVQTTPAGTQLLIGYLAVPASTTGQDEPDLKAFRRLLEQELPGALVPRLVTVETLPTKTSGKVDRNALPWPLPGQAGAGAGHGGSGPSTDLPVDPESPGGWVLTHWADVLGAAPEDLDTDFFASGGGSLAAAQLVSRLRTRYPSVTVRDVYAHPRAGALLEAVTGNDGRPVEPAEPVEPRPVVRTARRAQVFQTLMGIPLVILVAMRWVVYLAAGANLAEAWGVLPGAPAVSWWWVLAGWLVFVSPPGRMALSVVAARLLLRGIQPGSYPRSGKVHLRLWLAQHISDLVDPVSLGGALWVPTYARLLGATIGRNVDLHSVPPVTGLLDLGTGSSIEPEVDLSGYWIDGDVVHIGAVTVGQDAVIGTRSTLMPGAAVGTGTVVQPGSTVIGKAKDGLEYAGSPAHRLGKARYHGPNIDPPRATGWLVLSTIGSGVLALLPVAAALAASLVGLWSLTWWPDAPQAGQSGEPGSAAAPETVLGSAWRLLAATPLIAAVWFGANMLFTVASVRLLSLGVTEGYHAVRSRIGWQLWATERVLDTARDLLFPLYASRFTPVWLRWLGAEVGTNVEASTVILQPALTQIGDGAFLADDTMIGSYELQRGWMHVGQAKVGKRSFVGNSGMVAAGRKLSKNSLVAVLSATPKKTKSGSSWLGSPPVRLRRTEVEAADALTYAPPARLKLVRSAWESLRLLAVWCSVVIAVAVVVALDGLAQLGGGAADGAGPGGWWLSAVLGGVVLMLAGALAAGSSVLAKTVLVGRISPGEHPLWSSFIWRNEVVDNFIEVVSAPWFGRIASGTPSLVWWLRALGARIGHGVWCESYWLPEADLVTLGDSSTVNRGCVVQTHLFHDRVMSLDTVALGAGSTLGPNSVILPAASIDDGGTVGAGSLIMRGEMVPGHSWWTGNPVAPWKGPKIKGRAAAITRLERLEEKADRAAARAASRDASEQATKTAKTADEPEEHSRP</sequence>
<evidence type="ECO:0000256" key="3">
    <source>
        <dbReference type="SAM" id="MobiDB-lite"/>
    </source>
</evidence>
<dbReference type="Gene3D" id="3.40.50.12780">
    <property type="entry name" value="N-terminal domain of ligase-like"/>
    <property type="match status" value="1"/>
</dbReference>
<keyword evidence="4" id="KW-1133">Transmembrane helix</keyword>
<feature type="transmembrane region" description="Helical" evidence="4">
    <location>
        <begin position="848"/>
        <end position="876"/>
    </location>
</feature>
<dbReference type="GO" id="GO:0044550">
    <property type="term" value="P:secondary metabolite biosynthetic process"/>
    <property type="evidence" value="ECO:0007669"/>
    <property type="project" value="TreeGrafter"/>
</dbReference>
<name>A0A3D9LC45_9MICC</name>
<feature type="domain" description="Carrier" evidence="5">
    <location>
        <begin position="517"/>
        <end position="591"/>
    </location>
</feature>
<dbReference type="InterPro" id="IPR042099">
    <property type="entry name" value="ANL_N_sf"/>
</dbReference>
<feature type="compositionally biased region" description="Basic and acidic residues" evidence="3">
    <location>
        <begin position="1352"/>
        <end position="1367"/>
    </location>
</feature>
<feature type="transmembrane region" description="Helical" evidence="4">
    <location>
        <begin position="1111"/>
        <end position="1131"/>
    </location>
</feature>
<evidence type="ECO:0000256" key="1">
    <source>
        <dbReference type="ARBA" id="ARBA00022450"/>
    </source>
</evidence>
<dbReference type="SUPFAM" id="SSF56801">
    <property type="entry name" value="Acetyl-CoA synthetase-like"/>
    <property type="match status" value="1"/>
</dbReference>
<feature type="compositionally biased region" description="Basic and acidic residues" evidence="3">
    <location>
        <begin position="1375"/>
        <end position="1386"/>
    </location>
</feature>
<protein>
    <submittedName>
        <fullName evidence="6">Non-ribosomal peptide synthetase-like protein</fullName>
    </submittedName>
</protein>
<dbReference type="SUPFAM" id="SSF47336">
    <property type="entry name" value="ACP-like"/>
    <property type="match status" value="1"/>
</dbReference>
<dbReference type="NCBIfam" id="TIGR02353">
    <property type="entry name" value="NRPS_term_dom"/>
    <property type="match status" value="1"/>
</dbReference>
<feature type="compositionally biased region" description="Gly residues" evidence="3">
    <location>
        <begin position="500"/>
        <end position="510"/>
    </location>
</feature>
<evidence type="ECO:0000256" key="4">
    <source>
        <dbReference type="SAM" id="Phobius"/>
    </source>
</evidence>
<dbReference type="PROSITE" id="PS50075">
    <property type="entry name" value="CARRIER"/>
    <property type="match status" value="1"/>
</dbReference>
<dbReference type="InterPro" id="IPR011004">
    <property type="entry name" value="Trimer_LpxA-like_sf"/>
</dbReference>
<keyword evidence="1" id="KW-0596">Phosphopantetheine</keyword>
<dbReference type="InterPro" id="IPR020845">
    <property type="entry name" value="AMP-binding_CS"/>
</dbReference>
<dbReference type="NCBIfam" id="TIGR01733">
    <property type="entry name" value="AA-adenyl-dom"/>
    <property type="match status" value="1"/>
</dbReference>
<feature type="transmembrane region" description="Helical" evidence="4">
    <location>
        <begin position="906"/>
        <end position="927"/>
    </location>
</feature>
<dbReference type="OrthoDB" id="2472181at2"/>
<gene>
    <name evidence="6" type="ORF">C8E99_1251</name>
</gene>
<dbReference type="GO" id="GO:0005737">
    <property type="term" value="C:cytoplasm"/>
    <property type="evidence" value="ECO:0007669"/>
    <property type="project" value="TreeGrafter"/>
</dbReference>
<evidence type="ECO:0000259" key="5">
    <source>
        <dbReference type="PROSITE" id="PS50075"/>
    </source>
</evidence>
<feature type="region of interest" description="Disordered" evidence="3">
    <location>
        <begin position="1352"/>
        <end position="1386"/>
    </location>
</feature>
<dbReference type="Pfam" id="PF00550">
    <property type="entry name" value="PP-binding"/>
    <property type="match status" value="1"/>
</dbReference>
<dbReference type="EMBL" id="QREH01000001">
    <property type="protein sequence ID" value="REE03440.1"/>
    <property type="molecule type" value="Genomic_DNA"/>
</dbReference>
<dbReference type="Pfam" id="PF00501">
    <property type="entry name" value="AMP-binding"/>
    <property type="match status" value="1"/>
</dbReference>
<dbReference type="Proteomes" id="UP000256727">
    <property type="component" value="Unassembled WGS sequence"/>
</dbReference>
<dbReference type="Gene3D" id="1.10.1200.10">
    <property type="entry name" value="ACP-like"/>
    <property type="match status" value="1"/>
</dbReference>
<dbReference type="InterPro" id="IPR012728">
    <property type="entry name" value="Pls/PosA_C"/>
</dbReference>
<dbReference type="InterPro" id="IPR010071">
    <property type="entry name" value="AA_adenyl_dom"/>
</dbReference>
<keyword evidence="7" id="KW-1185">Reference proteome</keyword>
<feature type="transmembrane region" description="Helical" evidence="4">
    <location>
        <begin position="1151"/>
        <end position="1175"/>
    </location>
</feature>
<keyword evidence="2" id="KW-0597">Phosphoprotein</keyword>
<dbReference type="RefSeq" id="WP_115931557.1">
    <property type="nucleotide sequence ID" value="NZ_QREH01000001.1"/>
</dbReference>
<feature type="region of interest" description="Disordered" evidence="3">
    <location>
        <begin position="123"/>
        <end position="148"/>
    </location>
</feature>
<dbReference type="InterPro" id="IPR045851">
    <property type="entry name" value="AMP-bd_C_sf"/>
</dbReference>
<accession>A0A3D9LC45</accession>
<dbReference type="SMART" id="SM00823">
    <property type="entry name" value="PKS_PP"/>
    <property type="match status" value="1"/>
</dbReference>
<evidence type="ECO:0000256" key="2">
    <source>
        <dbReference type="ARBA" id="ARBA00022553"/>
    </source>
</evidence>
<evidence type="ECO:0000313" key="6">
    <source>
        <dbReference type="EMBL" id="REE03440.1"/>
    </source>
</evidence>
<keyword evidence="4" id="KW-0472">Membrane</keyword>
<dbReference type="Gene3D" id="3.30.300.30">
    <property type="match status" value="1"/>
</dbReference>
<comment type="caution">
    <text evidence="6">The sequence shown here is derived from an EMBL/GenBank/DDBJ whole genome shotgun (WGS) entry which is preliminary data.</text>
</comment>
<dbReference type="GO" id="GO:0043041">
    <property type="term" value="P:amino acid activation for nonribosomal peptide biosynthetic process"/>
    <property type="evidence" value="ECO:0007669"/>
    <property type="project" value="TreeGrafter"/>
</dbReference>
<dbReference type="GO" id="GO:0031177">
    <property type="term" value="F:phosphopantetheine binding"/>
    <property type="evidence" value="ECO:0007669"/>
    <property type="project" value="InterPro"/>
</dbReference>